<evidence type="ECO:0000313" key="4">
    <source>
        <dbReference type="EMBL" id="SFH59155.1"/>
    </source>
</evidence>
<dbReference type="PANTHER" id="PTHR21666:SF270">
    <property type="entry name" value="MUREIN HYDROLASE ACTIVATOR ENVC"/>
    <property type="match status" value="1"/>
</dbReference>
<dbReference type="FunFam" id="2.70.70.10:FF:000003">
    <property type="entry name" value="Murein hydrolase activator EnvC"/>
    <property type="match status" value="1"/>
</dbReference>
<keyword evidence="2" id="KW-0732">Signal</keyword>
<dbReference type="AlphaFoldDB" id="A0A1I3BA32"/>
<feature type="coiled-coil region" evidence="1">
    <location>
        <begin position="39"/>
        <end position="108"/>
    </location>
</feature>
<evidence type="ECO:0000313" key="5">
    <source>
        <dbReference type="Proteomes" id="UP000199040"/>
    </source>
</evidence>
<dbReference type="Gene3D" id="6.10.250.3150">
    <property type="match status" value="1"/>
</dbReference>
<dbReference type="InterPro" id="IPR050570">
    <property type="entry name" value="Cell_wall_metabolism_enzyme"/>
</dbReference>
<dbReference type="InterPro" id="IPR016047">
    <property type="entry name" value="M23ase_b-sheet_dom"/>
</dbReference>
<dbReference type="STRING" id="442341.SAMN04487959_10685"/>
<sequence length="385" mass="43053">MTRPGPLRAAMMAALLILAPAPLLLAQERPSESDAKATVDALKRDIQALDTRLESTREARSDAGRQLEKVETALADIHHRLDALQAERRQLDDEIASLETRQRELQTQQTAQRQALGEQIAALYRLGDTPQLKLLLNQDDPARLDRMQTYLNYLADARRARIEALARLDRELADNRESLTQRRSRLDALLSELDAQSATLASRMRERQALVAKLDARYASEQSRLEGLRQDRAHAERVLEQVRRELKRLEQPPPSTAIAKTQGKLPWPVQGKVVSTYGSGDGVNRNGLLIAAAEGTPVRAIHAGRVVFADWMRGFGNLLIVDHGDDIMSLYAHVQRFDVSVGDRVTNDQVIAAVGNTGGRPSPGLYFEVRRNGDPIDPRRWISQR</sequence>
<organism evidence="4 5">
    <name type="scientific">Modicisalibacter xianhensis</name>
    <dbReference type="NCBI Taxonomy" id="442341"/>
    <lineage>
        <taxon>Bacteria</taxon>
        <taxon>Pseudomonadati</taxon>
        <taxon>Pseudomonadota</taxon>
        <taxon>Gammaproteobacteria</taxon>
        <taxon>Oceanospirillales</taxon>
        <taxon>Halomonadaceae</taxon>
        <taxon>Modicisalibacter</taxon>
    </lineage>
</organism>
<dbReference type="CDD" id="cd12797">
    <property type="entry name" value="M23_peptidase"/>
    <property type="match status" value="1"/>
</dbReference>
<dbReference type="GO" id="GO:0004222">
    <property type="term" value="F:metalloendopeptidase activity"/>
    <property type="evidence" value="ECO:0007669"/>
    <property type="project" value="TreeGrafter"/>
</dbReference>
<dbReference type="Proteomes" id="UP000199040">
    <property type="component" value="Unassembled WGS sequence"/>
</dbReference>
<dbReference type="Pfam" id="PF01551">
    <property type="entry name" value="Peptidase_M23"/>
    <property type="match status" value="1"/>
</dbReference>
<feature type="coiled-coil region" evidence="1">
    <location>
        <begin position="176"/>
        <end position="252"/>
    </location>
</feature>
<gene>
    <name evidence="4" type="ORF">SAMN04487959_10685</name>
</gene>
<protein>
    <submittedName>
        <fullName evidence="4">Septal ring factor EnvC, activator of murein hydrolases AmiA and AmiB</fullName>
    </submittedName>
</protein>
<feature type="chain" id="PRO_5011761870" evidence="2">
    <location>
        <begin position="27"/>
        <end position="385"/>
    </location>
</feature>
<dbReference type="PANTHER" id="PTHR21666">
    <property type="entry name" value="PEPTIDASE-RELATED"/>
    <property type="match status" value="1"/>
</dbReference>
<evidence type="ECO:0000256" key="1">
    <source>
        <dbReference type="SAM" id="Coils"/>
    </source>
</evidence>
<keyword evidence="4" id="KW-0378">Hydrolase</keyword>
<dbReference type="EMBL" id="FOPY01000006">
    <property type="protein sequence ID" value="SFH59155.1"/>
    <property type="molecule type" value="Genomic_DNA"/>
</dbReference>
<feature type="signal peptide" evidence="2">
    <location>
        <begin position="1"/>
        <end position="26"/>
    </location>
</feature>
<dbReference type="RefSeq" id="WP_092845677.1">
    <property type="nucleotide sequence ID" value="NZ_FOPY01000006.1"/>
</dbReference>
<feature type="domain" description="M23ase beta-sheet core" evidence="3">
    <location>
        <begin position="285"/>
        <end position="378"/>
    </location>
</feature>
<proteinExistence type="predicted"/>
<dbReference type="SUPFAM" id="SSF51261">
    <property type="entry name" value="Duplicated hybrid motif"/>
    <property type="match status" value="1"/>
</dbReference>
<evidence type="ECO:0000259" key="3">
    <source>
        <dbReference type="Pfam" id="PF01551"/>
    </source>
</evidence>
<dbReference type="InterPro" id="IPR011055">
    <property type="entry name" value="Dup_hybrid_motif"/>
</dbReference>
<keyword evidence="1" id="KW-0175">Coiled coil</keyword>
<dbReference type="Gene3D" id="2.70.70.10">
    <property type="entry name" value="Glucose Permease (Domain IIA)"/>
    <property type="match status" value="1"/>
</dbReference>
<accession>A0A1I3BA32</accession>
<name>A0A1I3BA32_9GAMM</name>
<reference evidence="4 5" key="1">
    <citation type="submission" date="2016-10" db="EMBL/GenBank/DDBJ databases">
        <authorList>
            <person name="de Groot N.N."/>
        </authorList>
    </citation>
    <scope>NUCLEOTIDE SEQUENCE [LARGE SCALE GENOMIC DNA]</scope>
    <source>
        <strain evidence="4 5">CGMCC 1.6848</strain>
    </source>
</reference>
<evidence type="ECO:0000256" key="2">
    <source>
        <dbReference type="SAM" id="SignalP"/>
    </source>
</evidence>
<keyword evidence="5" id="KW-1185">Reference proteome</keyword>